<dbReference type="GO" id="GO:0004534">
    <property type="term" value="F:5'-3' RNA exonuclease activity"/>
    <property type="evidence" value="ECO:0007669"/>
    <property type="project" value="TreeGrafter"/>
</dbReference>
<dbReference type="InterPro" id="IPR027073">
    <property type="entry name" value="5_3_exoribonuclease"/>
</dbReference>
<dbReference type="SMART" id="SM00184">
    <property type="entry name" value="RING"/>
    <property type="match status" value="1"/>
</dbReference>
<evidence type="ECO:0000259" key="5">
    <source>
        <dbReference type="PROSITE" id="PS50842"/>
    </source>
</evidence>
<dbReference type="SUPFAM" id="SSF50685">
    <property type="entry name" value="Barwin-like endoglucanases"/>
    <property type="match status" value="1"/>
</dbReference>
<keyword evidence="2" id="KW-0175">Coiled coil</keyword>
<feature type="domain" description="BTB" evidence="4">
    <location>
        <begin position="295"/>
        <end position="362"/>
    </location>
</feature>
<dbReference type="Gene3D" id="1.25.40.1050">
    <property type="match status" value="1"/>
</dbReference>
<dbReference type="CDD" id="cd22271">
    <property type="entry name" value="DPBB_EXP_N-like"/>
    <property type="match status" value="1"/>
</dbReference>
<dbReference type="Pfam" id="PF13639">
    <property type="entry name" value="zf-RING_2"/>
    <property type="match status" value="1"/>
</dbReference>
<sequence length="1441" mass="160352">MTAEELRVQIEATKTQVLTALQARRELAAESREALERQRLRRELEAQQTNLHQAAQENIWEQAYRRAVDADRDGAFRDRGNLDRLVSAAQVTGHDGGSVDFGHQIVKGEYTWSLVAMSWLRTALRQEHVFDVTSPDFFVDRYKFDFIYSPFGYPIDDETDESKKFGSLAIRSHPPNSANSTAFRYSIFVKRHDGSFVQWGATKDVIRRCLSVEVYGPDVHVEGSAPSAIGIFGLTHEQLLQSEWVSDDTLTLKFVLEVRPLGTRVTESPFKESVDVPEPSLHRDVETLLEEASSSDVRFSVQGEDIRAHSQVLCARSEVLRKQLNSGMQESMSKVIMVGDCNVATFKSFLKFLYTDKLPTIQDLATEQASQAEKEVGSRHPSQMEALWAVSHKYQVVRLQRWCEAQLCKQLSAEQVCSVLRQAHIFEATQLEKACLSYVRDNLAEVLKLQAYTDLISKWPEIALKLQLFSTGVPETEAATILQVVFARRETKTTEQRMLISKDRFQLLHIALLREYMDLEFASSVAGSRVSYSLERVIDDFILFCILVGNDFLPCLPFAEIGESGLEYFFSAYKEHLKSATADPWLTGGCGQINFKQLARFLKKYAEVEDGLLTAACDGGEWVLGKQRLVGPSDAPTPPEYTPDLPIEPPPNSELARVQWYEIKFGMDVDTHAGMQSQRKLFQSYLEGLHWVMRSWYYPYYHAPMAYDLAHYDKLPQPGIELEDGGLAVQLQDSPILGFYPQKFVVDMDGVKVPWGGSFLDETGSFMLFLPTAFQSRIPFIDPMSLVSAMESSKQHMLSKAEEQRNEFRNANGKTLENSPVEHENKEWRQRGLTVAFTGASKDGEGDLSENELCQQPIVEVKVMEPAWSRQVILRGEGWPEALPVAVPEDLENPVAMGASLGGERNARLLSPEISSPSYLQRDREPQTTEDLCAVCLSELSRAKCFQLPGCGHRFHALCIASAFQIQQLCPLCRVAVDDSTCMDVARSLFAGAGPHGASFAAELLSELGSRLRTVETELSVEETVAAIQRCAKQGDDSKIPMIATLLQAAPSGSEGPAAVQELEVRLAAVQALRMLVPAFPAGWPGWQAVRGLLREVACEAGAPEELRLSAVQALKEVRGSSLFLLLNSSRAVLHCTTSLCFLRLVDPSISEAEAMMVRALMFSFVGLASAAARQGTMSMWSETHDTLVAYKSEGSACKYADRLMGGLSSATAQTPYITSKNYCAVNRGLFGNGEVCGRCYRLTYRGGHEQGLGRPGSDVVQIVDSGSWATFDCHMTAFSKITHYDTGFFPITYEEVACDTFATGPVAGVLQYDYYFTKIVFSNLRYPVQSAELTIGGKKHEMKLIGGWWSAWTGPIQGKTSFKITEENGFVVNFPNCFNGEWTNRKTGDACYANRGHRSAKLLANDTLSEGVEKTLELAKVESNVSHQPQLQANNTVLFP</sequence>
<dbReference type="Gene3D" id="3.30.40.10">
    <property type="entry name" value="Zinc/RING finger domain, C3HC4 (zinc finger)"/>
    <property type="match status" value="1"/>
</dbReference>
<reference evidence="6 7" key="1">
    <citation type="submission" date="2016-02" db="EMBL/GenBank/DDBJ databases">
        <title>Genome analysis of coral dinoflagellate symbionts highlights evolutionary adaptations to a symbiotic lifestyle.</title>
        <authorList>
            <person name="Aranda M."/>
            <person name="Li Y."/>
            <person name="Liew Y.J."/>
            <person name="Baumgarten S."/>
            <person name="Simakov O."/>
            <person name="Wilson M."/>
            <person name="Piel J."/>
            <person name="Ashoor H."/>
            <person name="Bougouffa S."/>
            <person name="Bajic V.B."/>
            <person name="Ryu T."/>
            <person name="Ravasi T."/>
            <person name="Bayer T."/>
            <person name="Micklem G."/>
            <person name="Kim H."/>
            <person name="Bhak J."/>
            <person name="Lajeunesse T.C."/>
            <person name="Voolstra C.R."/>
        </authorList>
    </citation>
    <scope>NUCLEOTIDE SEQUENCE [LARGE SCALE GENOMIC DNA]</scope>
    <source>
        <strain evidence="6 7">CCMP2467</strain>
    </source>
</reference>
<comment type="caution">
    <text evidence="6">The sequence shown here is derived from an EMBL/GenBank/DDBJ whole genome shotgun (WGS) entry which is preliminary data.</text>
</comment>
<dbReference type="PANTHER" id="PTHR12341">
    <property type="entry name" value="5'-&gt;3' EXORIBONUCLEASE"/>
    <property type="match status" value="1"/>
</dbReference>
<feature type="domain" description="Expansin-like EG45" evidence="5">
    <location>
        <begin position="1195"/>
        <end position="1304"/>
    </location>
</feature>
<protein>
    <submittedName>
        <fullName evidence="6">5'-3' exoribonuclease 4</fullName>
    </submittedName>
</protein>
<evidence type="ECO:0000259" key="3">
    <source>
        <dbReference type="PROSITE" id="PS50089"/>
    </source>
</evidence>
<dbReference type="InterPro" id="IPR041412">
    <property type="entry name" value="Xrn1_helical"/>
</dbReference>
<dbReference type="PROSITE" id="PS50097">
    <property type="entry name" value="BTB"/>
    <property type="match status" value="1"/>
</dbReference>
<dbReference type="Gene3D" id="3.30.710.10">
    <property type="entry name" value="Potassium Channel Kv1.1, Chain A"/>
    <property type="match status" value="1"/>
</dbReference>
<feature type="coiled-coil region" evidence="2">
    <location>
        <begin position="18"/>
        <end position="57"/>
    </location>
</feature>
<dbReference type="GO" id="GO:0008270">
    <property type="term" value="F:zinc ion binding"/>
    <property type="evidence" value="ECO:0007669"/>
    <property type="project" value="UniProtKB-KW"/>
</dbReference>
<dbReference type="SUPFAM" id="SSF54695">
    <property type="entry name" value="POZ domain"/>
    <property type="match status" value="1"/>
</dbReference>
<dbReference type="GO" id="GO:0003723">
    <property type="term" value="F:RNA binding"/>
    <property type="evidence" value="ECO:0007669"/>
    <property type="project" value="TreeGrafter"/>
</dbReference>
<keyword evidence="1" id="KW-0862">Zinc</keyword>
<gene>
    <name evidence="6" type="primary">XRN4</name>
    <name evidence="6" type="ORF">AK812_SmicGene10466</name>
</gene>
<dbReference type="PROSITE" id="PS50089">
    <property type="entry name" value="ZF_RING_2"/>
    <property type="match status" value="1"/>
</dbReference>
<evidence type="ECO:0000259" key="4">
    <source>
        <dbReference type="PROSITE" id="PS50097"/>
    </source>
</evidence>
<dbReference type="Proteomes" id="UP000186817">
    <property type="component" value="Unassembled WGS sequence"/>
</dbReference>
<dbReference type="InterPro" id="IPR013083">
    <property type="entry name" value="Znf_RING/FYVE/PHD"/>
</dbReference>
<dbReference type="InterPro" id="IPR000210">
    <property type="entry name" value="BTB/POZ_dom"/>
</dbReference>
<keyword evidence="1" id="KW-0863">Zinc-finger</keyword>
<dbReference type="GO" id="GO:0005634">
    <property type="term" value="C:nucleus"/>
    <property type="evidence" value="ECO:0007669"/>
    <property type="project" value="TreeGrafter"/>
</dbReference>
<dbReference type="SMART" id="SM00225">
    <property type="entry name" value="BTB"/>
    <property type="match status" value="1"/>
</dbReference>
<keyword evidence="1" id="KW-0479">Metal-binding</keyword>
<dbReference type="SUPFAM" id="SSF57850">
    <property type="entry name" value="RING/U-box"/>
    <property type="match status" value="1"/>
</dbReference>
<dbReference type="InterPro" id="IPR007112">
    <property type="entry name" value="Expansin/allergen_DPBB_dom"/>
</dbReference>
<dbReference type="InterPro" id="IPR001841">
    <property type="entry name" value="Znf_RING"/>
</dbReference>
<dbReference type="InterPro" id="IPR011333">
    <property type="entry name" value="SKP1/BTB/POZ_sf"/>
</dbReference>
<dbReference type="GO" id="GO:0000956">
    <property type="term" value="P:nuclear-transcribed mRNA catabolic process"/>
    <property type="evidence" value="ECO:0007669"/>
    <property type="project" value="TreeGrafter"/>
</dbReference>
<feature type="domain" description="RING-type" evidence="3">
    <location>
        <begin position="933"/>
        <end position="974"/>
    </location>
</feature>
<evidence type="ECO:0000313" key="7">
    <source>
        <dbReference type="Proteomes" id="UP000186817"/>
    </source>
</evidence>
<dbReference type="Gene3D" id="2.40.40.10">
    <property type="entry name" value="RlpA-like domain"/>
    <property type="match status" value="1"/>
</dbReference>
<dbReference type="Pfam" id="PF17846">
    <property type="entry name" value="XRN_M"/>
    <property type="match status" value="2"/>
</dbReference>
<proteinExistence type="predicted"/>
<accession>A0A1Q9EFU1</accession>
<name>A0A1Q9EFU1_SYMMI</name>
<dbReference type="PROSITE" id="PS50842">
    <property type="entry name" value="EXPANSIN_EG45"/>
    <property type="match status" value="1"/>
</dbReference>
<dbReference type="Pfam" id="PF00651">
    <property type="entry name" value="BTB"/>
    <property type="match status" value="1"/>
</dbReference>
<dbReference type="InterPro" id="IPR036908">
    <property type="entry name" value="RlpA-like_sf"/>
</dbReference>
<evidence type="ECO:0000256" key="1">
    <source>
        <dbReference type="PROSITE-ProRule" id="PRU00175"/>
    </source>
</evidence>
<dbReference type="PANTHER" id="PTHR12341:SF7">
    <property type="entry name" value="5'-3' EXORIBONUCLEASE 1"/>
    <property type="match status" value="1"/>
</dbReference>
<dbReference type="EMBL" id="LSRX01000164">
    <property type="protein sequence ID" value="OLQ06261.1"/>
    <property type="molecule type" value="Genomic_DNA"/>
</dbReference>
<evidence type="ECO:0000256" key="2">
    <source>
        <dbReference type="SAM" id="Coils"/>
    </source>
</evidence>
<organism evidence="6 7">
    <name type="scientific">Symbiodinium microadriaticum</name>
    <name type="common">Dinoflagellate</name>
    <name type="synonym">Zooxanthella microadriatica</name>
    <dbReference type="NCBI Taxonomy" id="2951"/>
    <lineage>
        <taxon>Eukaryota</taxon>
        <taxon>Sar</taxon>
        <taxon>Alveolata</taxon>
        <taxon>Dinophyceae</taxon>
        <taxon>Suessiales</taxon>
        <taxon>Symbiodiniaceae</taxon>
        <taxon>Symbiodinium</taxon>
    </lineage>
</organism>
<dbReference type="OrthoDB" id="372487at2759"/>
<keyword evidence="7" id="KW-1185">Reference proteome</keyword>
<evidence type="ECO:0000313" key="6">
    <source>
        <dbReference type="EMBL" id="OLQ06261.1"/>
    </source>
</evidence>